<dbReference type="Gene3D" id="3.40.50.1820">
    <property type="entry name" value="alpha/beta hydrolase"/>
    <property type="match status" value="2"/>
</dbReference>
<dbReference type="InterPro" id="IPR029058">
    <property type="entry name" value="AB_hydrolase_fold"/>
</dbReference>
<feature type="region of interest" description="Disordered" evidence="1">
    <location>
        <begin position="697"/>
        <end position="731"/>
    </location>
</feature>
<evidence type="ECO:0000259" key="3">
    <source>
        <dbReference type="Pfam" id="PF00326"/>
    </source>
</evidence>
<evidence type="ECO:0000313" key="4">
    <source>
        <dbReference type="EMBL" id="MBB5031761.1"/>
    </source>
</evidence>
<gene>
    <name evidence="4" type="ORF">HNQ65_001329</name>
</gene>
<name>A0A7W8DJE1_9BACT</name>
<proteinExistence type="predicted"/>
<dbReference type="PANTHER" id="PTHR47381:SF3">
    <property type="entry name" value="ALPHA_BETA-HYDROLASES SUPERFAMILY PROTEIN"/>
    <property type="match status" value="1"/>
</dbReference>
<dbReference type="Pfam" id="PF00326">
    <property type="entry name" value="Peptidase_S9"/>
    <property type="match status" value="1"/>
</dbReference>
<dbReference type="RefSeq" id="WP_221306059.1">
    <property type="nucleotide sequence ID" value="NZ_JACHIG010000002.1"/>
</dbReference>
<sequence length="731" mass="82453">MRPPLLFCLGLLSSALLAASPYPEKTPDTPGNRLIERYMAGQTREITAENGLAQIETAADWESKAPEYRRELFEMLGLDPLPEKTPLQANKTGEVKGDGFVVEKMHYQSMPGLYVTANLYRPEKVEKPLPTILYVCGHANVVKNGVSYGNKTGYEHHGEWYARHGYVCLIIDTVQLGEIRGEHHGTYSKGRWWWFSRGYTPAGLEAWSCIRALDYLETRPEVDKTRFGVTGRSGGGAYSWWITALDERIKASAPTAGVTDMQNQVIDGCVEGHCDCMFFVNTYRWNFERMVALAAPRPLLIVNTDKDSIFPIDGVFRIYQNVRRIYSLLGKEGNLGLQVAEGPHKDLQPLNIGAFHWFERHLKGADPMAVLDEGAKKHIEPEALRVFTELPKDERNTKIDETFVPMAKAPAPATSGDEWAKQNEAWMQSLKEKVFGGWPAEIASVNPQKEGSAEVDGVRVTAYDFESQSPYRLRLYLVHRDGLRPQDLELVALNVLDKDGWDEFCAAYHSRFGKLIEVFPGSPKDDAAFEQEKKMFTNFRWGMAYICPRGVGPTEWTGSEKAQTQRLRRFYLLGQTLDGMRVWDIRRTLQAFRAIPGFEETPLWIQAHRDMAVDAVYASLFEEKIKRLDLHDMPLTHNGTVGGDPKAPGPALLNVLKYLDIPQAVAMAAMRSRVVLYSADKPAWEYPTTLTKNLGKETQFQIRTPVTAEDGKEEVKSKDTPKKDAGKKNKP</sequence>
<evidence type="ECO:0000256" key="1">
    <source>
        <dbReference type="SAM" id="MobiDB-lite"/>
    </source>
</evidence>
<feature type="signal peptide" evidence="2">
    <location>
        <begin position="1"/>
        <end position="18"/>
    </location>
</feature>
<dbReference type="InterPro" id="IPR001375">
    <property type="entry name" value="Peptidase_S9_cat"/>
</dbReference>
<dbReference type="EMBL" id="JACHIG010000002">
    <property type="protein sequence ID" value="MBB5031761.1"/>
    <property type="molecule type" value="Genomic_DNA"/>
</dbReference>
<feature type="chain" id="PRO_5030546881" evidence="2">
    <location>
        <begin position="19"/>
        <end position="731"/>
    </location>
</feature>
<evidence type="ECO:0000313" key="5">
    <source>
        <dbReference type="Proteomes" id="UP000590740"/>
    </source>
</evidence>
<dbReference type="GO" id="GO:0008236">
    <property type="term" value="F:serine-type peptidase activity"/>
    <property type="evidence" value="ECO:0007669"/>
    <property type="project" value="InterPro"/>
</dbReference>
<protein>
    <submittedName>
        <fullName evidence="4">Dienelactone hydrolase</fullName>
    </submittedName>
</protein>
<dbReference type="GO" id="GO:0006508">
    <property type="term" value="P:proteolysis"/>
    <property type="evidence" value="ECO:0007669"/>
    <property type="project" value="InterPro"/>
</dbReference>
<feature type="compositionally biased region" description="Basic and acidic residues" evidence="1">
    <location>
        <begin position="709"/>
        <end position="731"/>
    </location>
</feature>
<organism evidence="4 5">
    <name type="scientific">Prosthecobacter vanneervenii</name>
    <dbReference type="NCBI Taxonomy" id="48466"/>
    <lineage>
        <taxon>Bacteria</taxon>
        <taxon>Pseudomonadati</taxon>
        <taxon>Verrucomicrobiota</taxon>
        <taxon>Verrucomicrobiia</taxon>
        <taxon>Verrucomicrobiales</taxon>
        <taxon>Verrucomicrobiaceae</taxon>
        <taxon>Prosthecobacter</taxon>
    </lineage>
</organism>
<accession>A0A7W8DJE1</accession>
<keyword evidence="2" id="KW-0732">Signal</keyword>
<keyword evidence="4" id="KW-0378">Hydrolase</keyword>
<dbReference type="SUPFAM" id="SSF53474">
    <property type="entry name" value="alpha/beta-Hydrolases"/>
    <property type="match status" value="1"/>
</dbReference>
<evidence type="ECO:0000256" key="2">
    <source>
        <dbReference type="SAM" id="SignalP"/>
    </source>
</evidence>
<keyword evidence="5" id="KW-1185">Reference proteome</keyword>
<feature type="domain" description="Peptidase S9 prolyl oligopeptidase catalytic" evidence="3">
    <location>
        <begin position="185"/>
        <end position="323"/>
    </location>
</feature>
<dbReference type="PANTHER" id="PTHR47381">
    <property type="entry name" value="ALPHA/BETA-HYDROLASES SUPERFAMILY PROTEIN"/>
    <property type="match status" value="1"/>
</dbReference>
<dbReference type="Proteomes" id="UP000590740">
    <property type="component" value="Unassembled WGS sequence"/>
</dbReference>
<comment type="caution">
    <text evidence="4">The sequence shown here is derived from an EMBL/GenBank/DDBJ whole genome shotgun (WGS) entry which is preliminary data.</text>
</comment>
<dbReference type="AlphaFoldDB" id="A0A7W8DJE1"/>
<reference evidence="4 5" key="1">
    <citation type="submission" date="2020-08" db="EMBL/GenBank/DDBJ databases">
        <title>Genomic Encyclopedia of Type Strains, Phase IV (KMG-IV): sequencing the most valuable type-strain genomes for metagenomic binning, comparative biology and taxonomic classification.</title>
        <authorList>
            <person name="Goeker M."/>
        </authorList>
    </citation>
    <scope>NUCLEOTIDE SEQUENCE [LARGE SCALE GENOMIC DNA]</scope>
    <source>
        <strain evidence="4 5">DSM 12252</strain>
    </source>
</reference>